<dbReference type="AlphaFoldDB" id="A0A495V543"/>
<reference evidence="2 3" key="1">
    <citation type="submission" date="2018-10" db="EMBL/GenBank/DDBJ databases">
        <title>Genomic Encyclopedia of Archaeal and Bacterial Type Strains, Phase II (KMG-II): from individual species to whole genera.</title>
        <authorList>
            <person name="Goeker M."/>
        </authorList>
    </citation>
    <scope>NUCLEOTIDE SEQUENCE [LARGE SCALE GENOMIC DNA]</scope>
    <source>
        <strain evidence="2 3">DSM 235</strain>
    </source>
</reference>
<comment type="caution">
    <text evidence="2">The sequence shown here is derived from an EMBL/GenBank/DDBJ whole genome shotgun (WGS) entry which is preliminary data.</text>
</comment>
<feature type="transmembrane region" description="Helical" evidence="1">
    <location>
        <begin position="12"/>
        <end position="39"/>
    </location>
</feature>
<evidence type="ECO:0000313" key="3">
    <source>
        <dbReference type="Proteomes" id="UP000274556"/>
    </source>
</evidence>
<evidence type="ECO:0000313" key="2">
    <source>
        <dbReference type="EMBL" id="RKT44439.1"/>
    </source>
</evidence>
<accession>A0A495V543</accession>
<dbReference type="InterPro" id="IPR049823">
    <property type="entry name" value="XrtH_assoc"/>
</dbReference>
<dbReference type="NCBIfam" id="NF041730">
    <property type="entry name" value="XrtH_assoc"/>
    <property type="match status" value="1"/>
</dbReference>
<keyword evidence="1" id="KW-0472">Membrane</keyword>
<name>A0A495V543_9GAMM</name>
<organism evidence="2 3">
    <name type="scientific">Thiocapsa rosea</name>
    <dbReference type="NCBI Taxonomy" id="69360"/>
    <lineage>
        <taxon>Bacteria</taxon>
        <taxon>Pseudomonadati</taxon>
        <taxon>Pseudomonadota</taxon>
        <taxon>Gammaproteobacteria</taxon>
        <taxon>Chromatiales</taxon>
        <taxon>Chromatiaceae</taxon>
        <taxon>Thiocapsa</taxon>
    </lineage>
</organism>
<dbReference type="EMBL" id="RBXL01000001">
    <property type="protein sequence ID" value="RKT44439.1"/>
    <property type="molecule type" value="Genomic_DNA"/>
</dbReference>
<protein>
    <submittedName>
        <fullName evidence="2">Uncharacterized protein</fullName>
    </submittedName>
</protein>
<proteinExistence type="predicted"/>
<keyword evidence="3" id="KW-1185">Reference proteome</keyword>
<feature type="transmembrane region" description="Helical" evidence="1">
    <location>
        <begin position="113"/>
        <end position="143"/>
    </location>
</feature>
<keyword evidence="1" id="KW-0812">Transmembrane</keyword>
<sequence>MRMTPIGRFSLSLFLWLPVCFGAWYFSSIILVMPIAWMLDGVMTLMLPSVISGVGAAGNHLVVETLIATQQAGASPGEVGEILFKTNPLKYGYSLPLYTALVLAAPETERDKILAWLVGALVLILVQVFGIGAEILKVIAFGLGAEGRAYLALDGFGENALALAYQLGYLILPPVAPIMLWMFQFRSILGPLTGGAFNPPEQAEGETGTPPDASRRG</sequence>
<feature type="transmembrane region" description="Helical" evidence="1">
    <location>
        <begin position="163"/>
        <end position="183"/>
    </location>
</feature>
<evidence type="ECO:0000256" key="1">
    <source>
        <dbReference type="SAM" id="Phobius"/>
    </source>
</evidence>
<keyword evidence="1" id="KW-1133">Transmembrane helix</keyword>
<dbReference type="Proteomes" id="UP000274556">
    <property type="component" value="Unassembled WGS sequence"/>
</dbReference>
<gene>
    <name evidence="2" type="ORF">BDD21_1821</name>
</gene>